<evidence type="ECO:0000313" key="2">
    <source>
        <dbReference type="Proteomes" id="UP000232688"/>
    </source>
</evidence>
<sequence length="107" mass="12854">MANAEDYYIKLSLDNNLQQEVRKLTRGIFNDNIYEIANFKEERRLLEEIWKTCYDDVRDKIWLQRCKEVGKADGIVAKDKKRKLMEENNKLDSDTEKINKIKQIIEK</sequence>
<reference evidence="1 2" key="2">
    <citation type="submission" date="2017-10" db="EMBL/GenBank/DDBJ databases">
        <title>Genome analyses suggest a sexual origin of heterokaryosis in a supposedly ancient asexual fungus.</title>
        <authorList>
            <person name="Corradi N."/>
            <person name="Sedzielewska K."/>
            <person name="Noel J."/>
            <person name="Charron P."/>
            <person name="Farinelli L."/>
            <person name="Marton T."/>
            <person name="Kruger M."/>
            <person name="Pelin A."/>
            <person name="Brachmann A."/>
            <person name="Corradi N."/>
        </authorList>
    </citation>
    <scope>NUCLEOTIDE SEQUENCE [LARGE SCALE GENOMIC DNA]</scope>
    <source>
        <strain evidence="1 2">A1</strain>
    </source>
</reference>
<protein>
    <submittedName>
        <fullName evidence="1">Uncharacterized protein</fullName>
    </submittedName>
</protein>
<dbReference type="AlphaFoldDB" id="A0A2N0RID5"/>
<dbReference type="EMBL" id="LLXH01000778">
    <property type="protein sequence ID" value="PKC63063.1"/>
    <property type="molecule type" value="Genomic_DNA"/>
</dbReference>
<evidence type="ECO:0000313" key="1">
    <source>
        <dbReference type="EMBL" id="PKC63063.1"/>
    </source>
</evidence>
<dbReference type="VEuPathDB" id="FungiDB:RhiirA1_464290"/>
<dbReference type="Proteomes" id="UP000232688">
    <property type="component" value="Unassembled WGS sequence"/>
</dbReference>
<proteinExistence type="predicted"/>
<accession>A0A2N0RID5</accession>
<comment type="caution">
    <text evidence="1">The sequence shown here is derived from an EMBL/GenBank/DDBJ whole genome shotgun (WGS) entry which is preliminary data.</text>
</comment>
<name>A0A2N0RID5_9GLOM</name>
<reference evidence="1 2" key="1">
    <citation type="submission" date="2017-10" db="EMBL/GenBank/DDBJ databases">
        <title>Extensive intraspecific genome diversity in a model arbuscular mycorrhizal fungus.</title>
        <authorList>
            <person name="Chen E.C.H."/>
            <person name="Morin E."/>
            <person name="Baudet D."/>
            <person name="Noel J."/>
            <person name="Ndikumana S."/>
            <person name="Charron P."/>
            <person name="St-Onge C."/>
            <person name="Giorgi J."/>
            <person name="Grigoriev I.V."/>
            <person name="Roux C."/>
            <person name="Martin F.M."/>
            <person name="Corradi N."/>
        </authorList>
    </citation>
    <scope>NUCLEOTIDE SEQUENCE [LARGE SCALE GENOMIC DNA]</scope>
    <source>
        <strain evidence="1 2">A1</strain>
    </source>
</reference>
<organism evidence="1 2">
    <name type="scientific">Rhizophagus irregularis</name>
    <dbReference type="NCBI Taxonomy" id="588596"/>
    <lineage>
        <taxon>Eukaryota</taxon>
        <taxon>Fungi</taxon>
        <taxon>Fungi incertae sedis</taxon>
        <taxon>Mucoromycota</taxon>
        <taxon>Glomeromycotina</taxon>
        <taxon>Glomeromycetes</taxon>
        <taxon>Glomerales</taxon>
        <taxon>Glomeraceae</taxon>
        <taxon>Rhizophagus</taxon>
    </lineage>
</organism>
<dbReference type="VEuPathDB" id="FungiDB:RhiirFUN_016503"/>
<gene>
    <name evidence="1" type="ORF">RhiirA1_464290</name>
</gene>